<dbReference type="SUPFAM" id="SSF53335">
    <property type="entry name" value="S-adenosyl-L-methionine-dependent methyltransferases"/>
    <property type="match status" value="1"/>
</dbReference>
<evidence type="ECO:0000313" key="2">
    <source>
        <dbReference type="Proteomes" id="UP000813462"/>
    </source>
</evidence>
<dbReference type="Proteomes" id="UP000813462">
    <property type="component" value="Unassembled WGS sequence"/>
</dbReference>
<dbReference type="InterPro" id="IPR029063">
    <property type="entry name" value="SAM-dependent_MTases_sf"/>
</dbReference>
<accession>A0A978UHQ2</accession>
<dbReference type="InterPro" id="IPR019410">
    <property type="entry name" value="Methyltransf_16"/>
</dbReference>
<dbReference type="CDD" id="cd02440">
    <property type="entry name" value="AdoMet_MTases"/>
    <property type="match status" value="1"/>
</dbReference>
<sequence>MGYREFEIAGKTLTVFELDDVSNSATGRPLTGSWIWDSALVLTEWMAEQAQLDFTFQDKTVIELGAGVGLPGLAAALLGAKRVVLTDIETLLPGLVRNVEANGFGDRVEVRELVWGSDESEVSGLGELGGEFDLVLMSDVFFDAEEMAALSKTMKKVCGKKTRIWAASEVRPWTVECLNELTKEGFGLVELPREVGKVRSSSSLLLGNESFLELDSFAIFCLKPPNQKDDGHVTAGKSKSTSLLFKVIYYTNAKQRQEIALEPLVGASKAGVVCNHMLGYSINKGQVRIIEEKLILLIVTSIKEE</sequence>
<evidence type="ECO:0000313" key="1">
    <source>
        <dbReference type="EMBL" id="KAH7514333.1"/>
    </source>
</evidence>
<dbReference type="Pfam" id="PF10294">
    <property type="entry name" value="Methyltransf_16"/>
    <property type="match status" value="1"/>
</dbReference>
<dbReference type="PANTHER" id="PTHR14614">
    <property type="entry name" value="HEPATOCELLULAR CARCINOMA-ASSOCIATED ANTIGEN"/>
    <property type="match status" value="1"/>
</dbReference>
<comment type="caution">
    <text evidence="1">The sequence shown here is derived from an EMBL/GenBank/DDBJ whole genome shotgun (WGS) entry which is preliminary data.</text>
</comment>
<dbReference type="PANTHER" id="PTHR14614:SF123">
    <property type="entry name" value="OS04G0645500 PROTEIN"/>
    <property type="match status" value="1"/>
</dbReference>
<protein>
    <recommendedName>
        <fullName evidence="3">Protein N-lysine methyltransferase METTL21A</fullName>
    </recommendedName>
</protein>
<reference evidence="1" key="1">
    <citation type="journal article" date="2021" name="Front. Plant Sci.">
        <title>Chromosome-Scale Genome Assembly for Chinese Sour Jujube and Insights Into Its Genome Evolution and Domestication Signature.</title>
        <authorList>
            <person name="Shen L.-Y."/>
            <person name="Luo H."/>
            <person name="Wang X.-L."/>
            <person name="Wang X.-M."/>
            <person name="Qiu X.-J."/>
            <person name="Liu H."/>
            <person name="Zhou S.-S."/>
            <person name="Jia K.-H."/>
            <person name="Nie S."/>
            <person name="Bao Y.-T."/>
            <person name="Zhang R.-G."/>
            <person name="Yun Q.-Z."/>
            <person name="Chai Y.-H."/>
            <person name="Lu J.-Y."/>
            <person name="Li Y."/>
            <person name="Zhao S.-W."/>
            <person name="Mao J.-F."/>
            <person name="Jia S.-G."/>
            <person name="Mao Y.-M."/>
        </authorList>
    </citation>
    <scope>NUCLEOTIDE SEQUENCE</scope>
    <source>
        <strain evidence="1">AT0</strain>
        <tissue evidence="1">Leaf</tissue>
    </source>
</reference>
<evidence type="ECO:0008006" key="3">
    <source>
        <dbReference type="Google" id="ProtNLM"/>
    </source>
</evidence>
<proteinExistence type="predicted"/>
<dbReference type="AlphaFoldDB" id="A0A978UHQ2"/>
<dbReference type="Gene3D" id="3.40.50.150">
    <property type="entry name" value="Vaccinia Virus protein VP39"/>
    <property type="match status" value="1"/>
</dbReference>
<dbReference type="EMBL" id="JAEACU010000011">
    <property type="protein sequence ID" value="KAH7514333.1"/>
    <property type="molecule type" value="Genomic_DNA"/>
</dbReference>
<name>A0A978UHQ2_ZIZJJ</name>
<gene>
    <name evidence="1" type="ORF">FEM48_Zijuj11G0077700</name>
</gene>
<organism evidence="1 2">
    <name type="scientific">Ziziphus jujuba var. spinosa</name>
    <dbReference type="NCBI Taxonomy" id="714518"/>
    <lineage>
        <taxon>Eukaryota</taxon>
        <taxon>Viridiplantae</taxon>
        <taxon>Streptophyta</taxon>
        <taxon>Embryophyta</taxon>
        <taxon>Tracheophyta</taxon>
        <taxon>Spermatophyta</taxon>
        <taxon>Magnoliopsida</taxon>
        <taxon>eudicotyledons</taxon>
        <taxon>Gunneridae</taxon>
        <taxon>Pentapetalae</taxon>
        <taxon>rosids</taxon>
        <taxon>fabids</taxon>
        <taxon>Rosales</taxon>
        <taxon>Rhamnaceae</taxon>
        <taxon>Paliureae</taxon>
        <taxon>Ziziphus</taxon>
    </lineage>
</organism>